<name>A0A6B3BU84_9ACTN</name>
<dbReference type="RefSeq" id="WP_164315939.1">
    <property type="nucleotide sequence ID" value="NZ_JAAGLU010000014.1"/>
</dbReference>
<protein>
    <submittedName>
        <fullName evidence="2">Lanthionine synthetase C family protein</fullName>
    </submittedName>
</protein>
<evidence type="ECO:0000313" key="2">
    <source>
        <dbReference type="EMBL" id="NEC87816.1"/>
    </source>
</evidence>
<proteinExistence type="predicted"/>
<dbReference type="Gene3D" id="1.50.10.20">
    <property type="match status" value="1"/>
</dbReference>
<comment type="caution">
    <text evidence="2">The sequence shown here is derived from an EMBL/GenBank/DDBJ whole genome shotgun (WGS) entry which is preliminary data.</text>
</comment>
<keyword evidence="1" id="KW-0479">Metal-binding</keyword>
<dbReference type="PRINTS" id="PR01955">
    <property type="entry name" value="LANCFRANKIA"/>
</dbReference>
<gene>
    <name evidence="2" type="ORF">G3I71_18715</name>
</gene>
<dbReference type="CDD" id="cd04793">
    <property type="entry name" value="LanC"/>
    <property type="match status" value="1"/>
</dbReference>
<keyword evidence="1" id="KW-0862">Zinc</keyword>
<dbReference type="AlphaFoldDB" id="A0A6B3BU84"/>
<dbReference type="PRINTS" id="PR01950">
    <property type="entry name" value="LANCSUPER"/>
</dbReference>
<dbReference type="InterPro" id="IPR007822">
    <property type="entry name" value="LANC-like"/>
</dbReference>
<evidence type="ECO:0000256" key="1">
    <source>
        <dbReference type="PIRSR" id="PIRSR607822-1"/>
    </source>
</evidence>
<dbReference type="SUPFAM" id="SSF158745">
    <property type="entry name" value="LanC-like"/>
    <property type="match status" value="1"/>
</dbReference>
<reference evidence="2" key="1">
    <citation type="submission" date="2020-01" db="EMBL/GenBank/DDBJ databases">
        <title>Insect and environment-associated Actinomycetes.</title>
        <authorList>
            <person name="Currrie C."/>
            <person name="Chevrette M."/>
            <person name="Carlson C."/>
            <person name="Stubbendieck R."/>
            <person name="Wendt-Pienkowski E."/>
        </authorList>
    </citation>
    <scope>NUCLEOTIDE SEQUENCE</scope>
    <source>
        <strain evidence="2">SID12501</strain>
    </source>
</reference>
<accession>A0A6B3BU84</accession>
<feature type="binding site" evidence="1">
    <location>
        <position position="308"/>
    </location>
    <ligand>
        <name>Zn(2+)</name>
        <dbReference type="ChEBI" id="CHEBI:29105"/>
    </ligand>
</feature>
<dbReference type="GO" id="GO:0031179">
    <property type="term" value="P:peptide modification"/>
    <property type="evidence" value="ECO:0007669"/>
    <property type="project" value="InterPro"/>
</dbReference>
<feature type="binding site" evidence="1">
    <location>
        <position position="307"/>
    </location>
    <ligand>
        <name>Zn(2+)</name>
        <dbReference type="ChEBI" id="CHEBI:29105"/>
    </ligand>
</feature>
<feature type="binding site" evidence="1">
    <location>
        <position position="258"/>
    </location>
    <ligand>
        <name>Zn(2+)</name>
        <dbReference type="ChEBI" id="CHEBI:29105"/>
    </ligand>
</feature>
<dbReference type="Pfam" id="PF05147">
    <property type="entry name" value="LANC_like"/>
    <property type="match status" value="1"/>
</dbReference>
<sequence length="383" mass="41306">MTTGVRPVPEQDTAFRQSLAHGPLGIALLHIEHARQGRGSWQAVHRRLAAVGPLIDGDQAGLFLGAPAMAYVLHLTAADSNQYAGALNALDRIVATHTRSRLEAAHTRIDQGRPTSFAEYDLLRGLTGLGALLLRRTPDGPELKSVLEYLVRLTEPLPGPDGCPRPGWWVGHSPVNLHAPTPGGHANAGLAHGITGSLTLLALAHLRGITVHGHQEAMLRICRWLDQKRVDDHRGTRWPRWITDTTASPMQPAAPSWCYGTPGLTRAQQLAALALSDADRRRMAERALLDCLADPLQLDQLTGRGLCHGIGGLMRVVQRVAQDADEPAVFTSFLPHLSERFLTAETPTEAGFLEGTSGAALAFQGIETDEAPARDWDACLLLA</sequence>
<dbReference type="GO" id="GO:0046872">
    <property type="term" value="F:metal ion binding"/>
    <property type="evidence" value="ECO:0007669"/>
    <property type="project" value="UniProtKB-KW"/>
</dbReference>
<dbReference type="SMART" id="SM01260">
    <property type="entry name" value="LANC_like"/>
    <property type="match status" value="1"/>
</dbReference>
<dbReference type="EMBL" id="JAAGLU010000014">
    <property type="protein sequence ID" value="NEC87816.1"/>
    <property type="molecule type" value="Genomic_DNA"/>
</dbReference>
<dbReference type="InterPro" id="IPR033889">
    <property type="entry name" value="LanC"/>
</dbReference>
<organism evidence="2">
    <name type="scientific">Streptomyces sp. SID12501</name>
    <dbReference type="NCBI Taxonomy" id="2706042"/>
    <lineage>
        <taxon>Bacteria</taxon>
        <taxon>Bacillati</taxon>
        <taxon>Actinomycetota</taxon>
        <taxon>Actinomycetes</taxon>
        <taxon>Kitasatosporales</taxon>
        <taxon>Streptomycetaceae</taxon>
        <taxon>Streptomyces</taxon>
    </lineage>
</organism>